<dbReference type="Pfam" id="PF02518">
    <property type="entry name" value="HATPase_c"/>
    <property type="match status" value="1"/>
</dbReference>
<evidence type="ECO:0000313" key="9">
    <source>
        <dbReference type="EMBL" id="PSK93326.1"/>
    </source>
</evidence>
<dbReference type="PANTHER" id="PTHR45453:SF1">
    <property type="entry name" value="PHOSPHATE REGULON SENSOR PROTEIN PHOR"/>
    <property type="match status" value="1"/>
</dbReference>
<sequence length="488" mass="55435">MRQRLTRLVLLTCCALIGVIGLQIFWLYNAYGEQRKRLLATANEALLETQLMTGVNRQLTSAAMGLTNGLLEGYAKGERPVVKLNPDLKGELDIRKIKPGDISTNDEELKSELAQLIGMDTAPKNYTIQQYKLRLNKTLVSKHVSLPFELALLDPDCHIIASTVDTAKFLRTGTKSGMEQRIIARLNEKQSGILQLAFPNVAFYLLREMGLVLFLSLFFIVVCGFSFYYMIALFFKDKKEAEVKNDFMNNMTHELKTPISSVSMALELLQDESVVMKEADKKEYFQIAGNELKRLGMLVDKVLRMSAFEKMEVDLNLEKFEVLPWLEEIVSAVKLQTEGIASDITINIWPFDLQFNADKEQLTSVIQNLLDNAVKYRDQQKDSLNIWVDVWEHESNNFITITDNGQGIAAEYIYKVFGKFFRVPTGDEHDIKGYGLGLSYVREIIKLHHGEIEVSSTLKRGTKFEITIPKKQSLYANNSTGRGRTGTR</sequence>
<comment type="catalytic activity">
    <reaction evidence="1">
        <text>ATP + protein L-histidine = ADP + protein N-phospho-L-histidine.</text>
        <dbReference type="EC" id="2.7.13.3"/>
    </reaction>
</comment>
<name>A0A2P8D7W8_9BACT</name>
<dbReference type="SMART" id="SM00388">
    <property type="entry name" value="HisKA"/>
    <property type="match status" value="1"/>
</dbReference>
<feature type="domain" description="Histidine kinase" evidence="8">
    <location>
        <begin position="250"/>
        <end position="472"/>
    </location>
</feature>
<keyword evidence="6" id="KW-0902">Two-component regulatory system</keyword>
<dbReference type="CDD" id="cd00082">
    <property type="entry name" value="HisKA"/>
    <property type="match status" value="1"/>
</dbReference>
<dbReference type="InterPro" id="IPR005467">
    <property type="entry name" value="His_kinase_dom"/>
</dbReference>
<dbReference type="SUPFAM" id="SSF47384">
    <property type="entry name" value="Homodimeric domain of signal transducing histidine kinase"/>
    <property type="match status" value="1"/>
</dbReference>
<dbReference type="InterPro" id="IPR036097">
    <property type="entry name" value="HisK_dim/P_sf"/>
</dbReference>
<keyword evidence="7" id="KW-1133">Transmembrane helix</keyword>
<dbReference type="InterPro" id="IPR004358">
    <property type="entry name" value="Sig_transdc_His_kin-like_C"/>
</dbReference>
<dbReference type="Gene3D" id="3.30.565.10">
    <property type="entry name" value="Histidine kinase-like ATPase, C-terminal domain"/>
    <property type="match status" value="1"/>
</dbReference>
<evidence type="ECO:0000256" key="1">
    <source>
        <dbReference type="ARBA" id="ARBA00000085"/>
    </source>
</evidence>
<dbReference type="InterPro" id="IPR050351">
    <property type="entry name" value="BphY/WalK/GraS-like"/>
</dbReference>
<dbReference type="OrthoDB" id="9804645at2"/>
<dbReference type="SMART" id="SM00387">
    <property type="entry name" value="HATPase_c"/>
    <property type="match status" value="1"/>
</dbReference>
<feature type="transmembrane region" description="Helical" evidence="7">
    <location>
        <begin position="211"/>
        <end position="235"/>
    </location>
</feature>
<evidence type="ECO:0000256" key="7">
    <source>
        <dbReference type="SAM" id="Phobius"/>
    </source>
</evidence>
<keyword evidence="4" id="KW-0808">Transferase</keyword>
<dbReference type="InterPro" id="IPR036890">
    <property type="entry name" value="HATPase_C_sf"/>
</dbReference>
<evidence type="ECO:0000259" key="8">
    <source>
        <dbReference type="PROSITE" id="PS50109"/>
    </source>
</evidence>
<accession>A0A2P8D7W8</accession>
<dbReference type="EC" id="2.7.13.3" evidence="2"/>
<dbReference type="InterPro" id="IPR003594">
    <property type="entry name" value="HATPase_dom"/>
</dbReference>
<evidence type="ECO:0000256" key="5">
    <source>
        <dbReference type="ARBA" id="ARBA00022777"/>
    </source>
</evidence>
<dbReference type="Gene3D" id="1.10.287.130">
    <property type="match status" value="1"/>
</dbReference>
<gene>
    <name evidence="9" type="ORF">B0I18_102296</name>
</gene>
<comment type="caution">
    <text evidence="9">The sequence shown here is derived from an EMBL/GenBank/DDBJ whole genome shotgun (WGS) entry which is preliminary data.</text>
</comment>
<dbReference type="PROSITE" id="PS50109">
    <property type="entry name" value="HIS_KIN"/>
    <property type="match status" value="1"/>
</dbReference>
<protein>
    <recommendedName>
        <fullName evidence="2">histidine kinase</fullName>
        <ecNumber evidence="2">2.7.13.3</ecNumber>
    </recommendedName>
</protein>
<dbReference type="GO" id="GO:0004721">
    <property type="term" value="F:phosphoprotein phosphatase activity"/>
    <property type="evidence" value="ECO:0007669"/>
    <property type="project" value="TreeGrafter"/>
</dbReference>
<keyword evidence="5" id="KW-0418">Kinase</keyword>
<evidence type="ECO:0000256" key="2">
    <source>
        <dbReference type="ARBA" id="ARBA00012438"/>
    </source>
</evidence>
<keyword evidence="7" id="KW-0472">Membrane</keyword>
<dbReference type="FunFam" id="3.30.565.10:FF:000006">
    <property type="entry name" value="Sensor histidine kinase WalK"/>
    <property type="match status" value="1"/>
</dbReference>
<dbReference type="AlphaFoldDB" id="A0A2P8D7W8"/>
<dbReference type="Pfam" id="PF00512">
    <property type="entry name" value="HisKA"/>
    <property type="match status" value="1"/>
</dbReference>
<dbReference type="GO" id="GO:0016036">
    <property type="term" value="P:cellular response to phosphate starvation"/>
    <property type="evidence" value="ECO:0007669"/>
    <property type="project" value="TreeGrafter"/>
</dbReference>
<dbReference type="PRINTS" id="PR00344">
    <property type="entry name" value="BCTRLSENSOR"/>
</dbReference>
<dbReference type="Proteomes" id="UP000240572">
    <property type="component" value="Unassembled WGS sequence"/>
</dbReference>
<dbReference type="PANTHER" id="PTHR45453">
    <property type="entry name" value="PHOSPHATE REGULON SENSOR PROTEIN PHOR"/>
    <property type="match status" value="1"/>
</dbReference>
<evidence type="ECO:0000313" key="10">
    <source>
        <dbReference type="Proteomes" id="UP000240572"/>
    </source>
</evidence>
<reference evidence="9 10" key="1">
    <citation type="submission" date="2018-03" db="EMBL/GenBank/DDBJ databases">
        <title>Genomic Encyclopedia of Type Strains, Phase III (KMG-III): the genomes of soil and plant-associated and newly described type strains.</title>
        <authorList>
            <person name="Whitman W."/>
        </authorList>
    </citation>
    <scope>NUCLEOTIDE SEQUENCE [LARGE SCALE GENOMIC DNA]</scope>
    <source>
        <strain evidence="9 10">CGMCC 1.12700</strain>
    </source>
</reference>
<evidence type="ECO:0000256" key="3">
    <source>
        <dbReference type="ARBA" id="ARBA00022553"/>
    </source>
</evidence>
<keyword evidence="7" id="KW-0812">Transmembrane</keyword>
<organism evidence="9 10">
    <name type="scientific">Taibaiella chishuiensis</name>
    <dbReference type="NCBI Taxonomy" id="1434707"/>
    <lineage>
        <taxon>Bacteria</taxon>
        <taxon>Pseudomonadati</taxon>
        <taxon>Bacteroidota</taxon>
        <taxon>Chitinophagia</taxon>
        <taxon>Chitinophagales</taxon>
        <taxon>Chitinophagaceae</taxon>
        <taxon>Taibaiella</taxon>
    </lineage>
</organism>
<keyword evidence="10" id="KW-1185">Reference proteome</keyword>
<feature type="transmembrane region" description="Helical" evidence="7">
    <location>
        <begin position="6"/>
        <end position="28"/>
    </location>
</feature>
<dbReference type="InterPro" id="IPR003661">
    <property type="entry name" value="HisK_dim/P_dom"/>
</dbReference>
<dbReference type="SUPFAM" id="SSF55874">
    <property type="entry name" value="ATPase domain of HSP90 chaperone/DNA topoisomerase II/histidine kinase"/>
    <property type="match status" value="1"/>
</dbReference>
<evidence type="ECO:0000256" key="4">
    <source>
        <dbReference type="ARBA" id="ARBA00022679"/>
    </source>
</evidence>
<keyword evidence="3" id="KW-0597">Phosphoprotein</keyword>
<dbReference type="EMBL" id="PYGD01000002">
    <property type="protein sequence ID" value="PSK93326.1"/>
    <property type="molecule type" value="Genomic_DNA"/>
</dbReference>
<proteinExistence type="predicted"/>
<dbReference type="GO" id="GO:0005886">
    <property type="term" value="C:plasma membrane"/>
    <property type="evidence" value="ECO:0007669"/>
    <property type="project" value="TreeGrafter"/>
</dbReference>
<evidence type="ECO:0000256" key="6">
    <source>
        <dbReference type="ARBA" id="ARBA00023012"/>
    </source>
</evidence>
<dbReference type="GO" id="GO:0000155">
    <property type="term" value="F:phosphorelay sensor kinase activity"/>
    <property type="evidence" value="ECO:0007669"/>
    <property type="project" value="InterPro"/>
</dbReference>